<comment type="cofactor">
    <cofactor evidence="1">
        <name>FAD</name>
        <dbReference type="ChEBI" id="CHEBI:57692"/>
    </cofactor>
</comment>
<protein>
    <submittedName>
        <fullName evidence="6">FAD-dependent oxidoreductase</fullName>
    </submittedName>
</protein>
<keyword evidence="2" id="KW-0285">Flavoprotein</keyword>
<dbReference type="Pfam" id="PF01266">
    <property type="entry name" value="DAO"/>
    <property type="match status" value="1"/>
</dbReference>
<dbReference type="EMBL" id="BAABAT010000014">
    <property type="protein sequence ID" value="GAA4252872.1"/>
    <property type="molecule type" value="Genomic_DNA"/>
</dbReference>
<organism evidence="6 7">
    <name type="scientific">Dactylosporangium darangshiense</name>
    <dbReference type="NCBI Taxonomy" id="579108"/>
    <lineage>
        <taxon>Bacteria</taxon>
        <taxon>Bacillati</taxon>
        <taxon>Actinomycetota</taxon>
        <taxon>Actinomycetes</taxon>
        <taxon>Micromonosporales</taxon>
        <taxon>Micromonosporaceae</taxon>
        <taxon>Dactylosporangium</taxon>
    </lineage>
</organism>
<reference evidence="7" key="1">
    <citation type="journal article" date="2019" name="Int. J. Syst. Evol. Microbiol.">
        <title>The Global Catalogue of Microorganisms (GCM) 10K type strain sequencing project: providing services to taxonomists for standard genome sequencing and annotation.</title>
        <authorList>
            <consortium name="The Broad Institute Genomics Platform"/>
            <consortium name="The Broad Institute Genome Sequencing Center for Infectious Disease"/>
            <person name="Wu L."/>
            <person name="Ma J."/>
        </authorList>
    </citation>
    <scope>NUCLEOTIDE SEQUENCE [LARGE SCALE GENOMIC DNA]</scope>
    <source>
        <strain evidence="7">JCM 17441</strain>
    </source>
</reference>
<dbReference type="InterPro" id="IPR006076">
    <property type="entry name" value="FAD-dep_OxRdtase"/>
</dbReference>
<evidence type="ECO:0000256" key="1">
    <source>
        <dbReference type="ARBA" id="ARBA00001974"/>
    </source>
</evidence>
<dbReference type="InterPro" id="IPR045170">
    <property type="entry name" value="MTOX"/>
</dbReference>
<evidence type="ECO:0000259" key="5">
    <source>
        <dbReference type="Pfam" id="PF01266"/>
    </source>
</evidence>
<dbReference type="PANTHER" id="PTHR10961:SF7">
    <property type="entry name" value="FAD DEPENDENT OXIDOREDUCTASE DOMAIN-CONTAINING PROTEIN"/>
    <property type="match status" value="1"/>
</dbReference>
<keyword evidence="3" id="KW-0274">FAD</keyword>
<dbReference type="Proteomes" id="UP001500620">
    <property type="component" value="Unassembled WGS sequence"/>
</dbReference>
<evidence type="ECO:0000313" key="6">
    <source>
        <dbReference type="EMBL" id="GAA4252872.1"/>
    </source>
</evidence>
<proteinExistence type="predicted"/>
<evidence type="ECO:0000313" key="7">
    <source>
        <dbReference type="Proteomes" id="UP001500620"/>
    </source>
</evidence>
<evidence type="ECO:0000256" key="3">
    <source>
        <dbReference type="ARBA" id="ARBA00022827"/>
    </source>
</evidence>
<evidence type="ECO:0000256" key="2">
    <source>
        <dbReference type="ARBA" id="ARBA00022630"/>
    </source>
</evidence>
<dbReference type="PANTHER" id="PTHR10961">
    <property type="entry name" value="PEROXISOMAL SARCOSINE OXIDASE"/>
    <property type="match status" value="1"/>
</dbReference>
<gene>
    <name evidence="6" type="ORF">GCM10022255_051420</name>
</gene>
<accession>A0ABP8DCS4</accession>
<comment type="caution">
    <text evidence="6">The sequence shown here is derived from an EMBL/GenBank/DDBJ whole genome shotgun (WGS) entry which is preliminary data.</text>
</comment>
<keyword evidence="7" id="KW-1185">Reference proteome</keyword>
<evidence type="ECO:0000256" key="4">
    <source>
        <dbReference type="ARBA" id="ARBA00023002"/>
    </source>
</evidence>
<name>A0ABP8DCS4_9ACTN</name>
<dbReference type="RefSeq" id="WP_345129889.1">
    <property type="nucleotide sequence ID" value="NZ_BAABAT010000014.1"/>
</dbReference>
<dbReference type="InterPro" id="IPR036188">
    <property type="entry name" value="FAD/NAD-bd_sf"/>
</dbReference>
<sequence length="362" mass="37373">MRIVMVGGGVIALLSAVECVAAGHEVTVVDHGDIPHPAAASYDRQRVVRALHLDDPAATAAGARAVGLWAGLQGRLGAAFLERTGALTVLPDADLLRAQATLAGAGAPSRVLGPRALAEGFPHLRFPDGASAVVEPGAAIVLADRALHACADWLRAHPLAELLPRRRVVAVRGTAVHLADNTRLHGDAVLVAAGAWSRPLLPPALAAELVLHRQSQLHCRVPDADAAAWSAMPTVPSLGIGGGAWLVVPVAGTPLKLSASSAGRVVSTMDGQETSPRWRRRLLDLHAPAIAGLSEDWVLEARDSYYLTHAPTGGPLTVAIGERVLAHAACGGSSFKFAPLIAQSLAARLTGAARPTTLRGVS</sequence>
<feature type="domain" description="FAD dependent oxidoreductase" evidence="5">
    <location>
        <begin position="3"/>
        <end position="348"/>
    </location>
</feature>
<dbReference type="Gene3D" id="3.50.50.60">
    <property type="entry name" value="FAD/NAD(P)-binding domain"/>
    <property type="match status" value="1"/>
</dbReference>
<dbReference type="SUPFAM" id="SSF51905">
    <property type="entry name" value="FAD/NAD(P)-binding domain"/>
    <property type="match status" value="1"/>
</dbReference>
<keyword evidence="4" id="KW-0560">Oxidoreductase</keyword>
<dbReference type="Gene3D" id="3.30.9.10">
    <property type="entry name" value="D-Amino Acid Oxidase, subunit A, domain 2"/>
    <property type="match status" value="1"/>
</dbReference>